<feature type="compositionally biased region" description="Basic and acidic residues" evidence="1">
    <location>
        <begin position="180"/>
        <end position="193"/>
    </location>
</feature>
<reference evidence="2" key="1">
    <citation type="submission" date="2023-03" db="EMBL/GenBank/DDBJ databases">
        <title>Massive genome expansion in bonnet fungi (Mycena s.s.) driven by repeated elements and novel gene families across ecological guilds.</title>
        <authorList>
            <consortium name="Lawrence Berkeley National Laboratory"/>
            <person name="Harder C.B."/>
            <person name="Miyauchi S."/>
            <person name="Viragh M."/>
            <person name="Kuo A."/>
            <person name="Thoen E."/>
            <person name="Andreopoulos B."/>
            <person name="Lu D."/>
            <person name="Skrede I."/>
            <person name="Drula E."/>
            <person name="Henrissat B."/>
            <person name="Morin E."/>
            <person name="Kohler A."/>
            <person name="Barry K."/>
            <person name="LaButti K."/>
            <person name="Morin E."/>
            <person name="Salamov A."/>
            <person name="Lipzen A."/>
            <person name="Mereny Z."/>
            <person name="Hegedus B."/>
            <person name="Baldrian P."/>
            <person name="Stursova M."/>
            <person name="Weitz H."/>
            <person name="Taylor A."/>
            <person name="Grigoriev I.V."/>
            <person name="Nagy L.G."/>
            <person name="Martin F."/>
            <person name="Kauserud H."/>
        </authorList>
    </citation>
    <scope>NUCLEOTIDE SEQUENCE</scope>
    <source>
        <strain evidence="2">9284</strain>
    </source>
</reference>
<protein>
    <submittedName>
        <fullName evidence="2">Uncharacterized protein</fullName>
    </submittedName>
</protein>
<feature type="compositionally biased region" description="Basic residues" evidence="1">
    <location>
        <begin position="217"/>
        <end position="230"/>
    </location>
</feature>
<dbReference type="AlphaFoldDB" id="A0AAD7BAJ7"/>
<evidence type="ECO:0000256" key="1">
    <source>
        <dbReference type="SAM" id="MobiDB-lite"/>
    </source>
</evidence>
<gene>
    <name evidence="2" type="ORF">FB45DRAFT_935466</name>
</gene>
<name>A0AAD7BAJ7_9AGAR</name>
<sequence>MILRGSPRTFVSNNPSISRCAFSASCLELDMMSKSSTHTVTQVRSSSRSRKYTQWSTAVLMSCRVVLVIELDNLNFEFVAAFRRDAEIKESKATQVATARADAEMKDATAPVREMVEEATSKALKKHEKEMERKMRNLLSQVTSNSTSSEASSSSKRPAHAKSDPKAAPQASSSKTKHERKPEATAFKRDAYHQRKTGKANEAGANRAHAAAGAAHGKGKGKKEARKGKPTRNQSTVSDSE</sequence>
<feature type="compositionally biased region" description="Low complexity" evidence="1">
    <location>
        <begin position="140"/>
        <end position="155"/>
    </location>
</feature>
<dbReference type="Proteomes" id="UP001221142">
    <property type="component" value="Unassembled WGS sequence"/>
</dbReference>
<keyword evidence="3" id="KW-1185">Reference proteome</keyword>
<organism evidence="2 3">
    <name type="scientific">Roridomyces roridus</name>
    <dbReference type="NCBI Taxonomy" id="1738132"/>
    <lineage>
        <taxon>Eukaryota</taxon>
        <taxon>Fungi</taxon>
        <taxon>Dikarya</taxon>
        <taxon>Basidiomycota</taxon>
        <taxon>Agaricomycotina</taxon>
        <taxon>Agaricomycetes</taxon>
        <taxon>Agaricomycetidae</taxon>
        <taxon>Agaricales</taxon>
        <taxon>Marasmiineae</taxon>
        <taxon>Mycenaceae</taxon>
        <taxon>Roridomyces</taxon>
    </lineage>
</organism>
<comment type="caution">
    <text evidence="2">The sequence shown here is derived from an EMBL/GenBank/DDBJ whole genome shotgun (WGS) entry which is preliminary data.</text>
</comment>
<feature type="region of interest" description="Disordered" evidence="1">
    <location>
        <begin position="140"/>
        <end position="241"/>
    </location>
</feature>
<feature type="compositionally biased region" description="Polar residues" evidence="1">
    <location>
        <begin position="231"/>
        <end position="241"/>
    </location>
</feature>
<dbReference type="EMBL" id="JARKIF010000024">
    <property type="protein sequence ID" value="KAJ7615349.1"/>
    <property type="molecule type" value="Genomic_DNA"/>
</dbReference>
<proteinExistence type="predicted"/>
<feature type="compositionally biased region" description="Low complexity" evidence="1">
    <location>
        <begin position="200"/>
        <end position="215"/>
    </location>
</feature>
<evidence type="ECO:0000313" key="2">
    <source>
        <dbReference type="EMBL" id="KAJ7615349.1"/>
    </source>
</evidence>
<evidence type="ECO:0000313" key="3">
    <source>
        <dbReference type="Proteomes" id="UP001221142"/>
    </source>
</evidence>
<accession>A0AAD7BAJ7</accession>